<evidence type="ECO:0000313" key="6">
    <source>
        <dbReference type="EMBL" id="VDH93335.1"/>
    </source>
</evidence>
<dbReference type="PROSITE" id="PS01359">
    <property type="entry name" value="ZF_PHD_1"/>
    <property type="match status" value="1"/>
</dbReference>
<dbReference type="PANTHER" id="PTHR33395:SF22">
    <property type="entry name" value="REVERSE TRANSCRIPTASE DOMAIN-CONTAINING PROTEIN"/>
    <property type="match status" value="1"/>
</dbReference>
<dbReference type="SUPFAM" id="SSF57903">
    <property type="entry name" value="FYVE/PHD zinc finger"/>
    <property type="match status" value="1"/>
</dbReference>
<evidence type="ECO:0000256" key="1">
    <source>
        <dbReference type="ARBA" id="ARBA00022723"/>
    </source>
</evidence>
<dbReference type="OrthoDB" id="6780406at2759"/>
<dbReference type="Gene3D" id="3.30.40.10">
    <property type="entry name" value="Zinc/RING finger domain, C3HC4 (zinc finger)"/>
    <property type="match status" value="1"/>
</dbReference>
<dbReference type="Pfam" id="PF14529">
    <property type="entry name" value="Exo_endo_phos_2"/>
    <property type="match status" value="1"/>
</dbReference>
<dbReference type="InterPro" id="IPR005135">
    <property type="entry name" value="Endo/exonuclease/phosphatase"/>
</dbReference>
<dbReference type="SUPFAM" id="SSF54928">
    <property type="entry name" value="RNA-binding domain, RBD"/>
    <property type="match status" value="1"/>
</dbReference>
<accession>A0A8B6BNA0</accession>
<sequence>MSTHTIGCTVNWAYLHETEEDPFEGKVSTNSSESSKSEIKQTVEKTDNCYGCNQEDPPKGLSKIKKVIWLSCDICNKWWHSACASYTNKEAQRIVEDKIKFVCAFCVISKAPIYIQAQEIISAKFKEVKNKDENSIEHSINDKIDKLVEITKTILLNENIPDTKNKIYIKPTESTQTDSQSILIIDNIIVEDKTALRDSRNIRKELNKIPVLTNKVESAYSLPHGGIALHLKDKKDSKKIVDSWATTNLGGNSIIHTPRRSQQTSTVTYLHNIPTKIEESYIQKELSKDYNVSRVHRLKYRDTGKHLPVVKVTFKDCDSAEKALKSELEYESVAVNITTDKGIKFALLCPYIPPERSDQIEKLCSKLEDVKSNIPLIIAGDLNAKSQEWRNIKTNKAGELIENMLTKQDMICINDGQPTRRNSDSVIDLMLMNSNFQHNMISCDTLSHETIRSDHISILTNLRVCSEDNWGTPKKIWQLNKVDWEEWKRVTEERFGEWLENRPANNNSVDHIYQSFADIINATQKEMIPYKEIKPRKHQKPCWWSSSVTSAKKHLNHCQKQYRMRNIPQNKTKTHHCRRQL</sequence>
<dbReference type="InterPro" id="IPR035979">
    <property type="entry name" value="RBD_domain_sf"/>
</dbReference>
<proteinExistence type="predicted"/>
<dbReference type="GO" id="GO:0003824">
    <property type="term" value="F:catalytic activity"/>
    <property type="evidence" value="ECO:0007669"/>
    <property type="project" value="InterPro"/>
</dbReference>
<reference evidence="6" key="1">
    <citation type="submission" date="2018-11" db="EMBL/GenBank/DDBJ databases">
        <authorList>
            <person name="Alioto T."/>
            <person name="Alioto T."/>
        </authorList>
    </citation>
    <scope>NUCLEOTIDE SEQUENCE</scope>
</reference>
<dbReference type="InterPro" id="IPR013083">
    <property type="entry name" value="Znf_RING/FYVE/PHD"/>
</dbReference>
<dbReference type="CDD" id="cd00590">
    <property type="entry name" value="RRM_SF"/>
    <property type="match status" value="1"/>
</dbReference>
<dbReference type="CDD" id="cd15517">
    <property type="entry name" value="PHD_TCF19_like"/>
    <property type="match status" value="1"/>
</dbReference>
<feature type="domain" description="PHD-type" evidence="5">
    <location>
        <begin position="46"/>
        <end position="109"/>
    </location>
</feature>
<dbReference type="InterPro" id="IPR019787">
    <property type="entry name" value="Znf_PHD-finger"/>
</dbReference>
<dbReference type="PROSITE" id="PS50016">
    <property type="entry name" value="ZF_PHD_2"/>
    <property type="match status" value="1"/>
</dbReference>
<dbReference type="InterPro" id="IPR019786">
    <property type="entry name" value="Zinc_finger_PHD-type_CS"/>
</dbReference>
<dbReference type="GO" id="GO:0061343">
    <property type="term" value="P:cell adhesion involved in heart morphogenesis"/>
    <property type="evidence" value="ECO:0007669"/>
    <property type="project" value="TreeGrafter"/>
</dbReference>
<gene>
    <name evidence="6" type="ORF">MGAL_10B008966</name>
</gene>
<dbReference type="Proteomes" id="UP000596742">
    <property type="component" value="Unassembled WGS sequence"/>
</dbReference>
<evidence type="ECO:0000313" key="7">
    <source>
        <dbReference type="Proteomes" id="UP000596742"/>
    </source>
</evidence>
<evidence type="ECO:0000259" key="5">
    <source>
        <dbReference type="PROSITE" id="PS50016"/>
    </source>
</evidence>
<dbReference type="GO" id="GO:0003676">
    <property type="term" value="F:nucleic acid binding"/>
    <property type="evidence" value="ECO:0007669"/>
    <property type="project" value="InterPro"/>
</dbReference>
<keyword evidence="1" id="KW-0479">Metal-binding</keyword>
<evidence type="ECO:0000256" key="2">
    <source>
        <dbReference type="ARBA" id="ARBA00022771"/>
    </source>
</evidence>
<dbReference type="EMBL" id="UYJE01000437">
    <property type="protein sequence ID" value="VDH93335.1"/>
    <property type="molecule type" value="Genomic_DNA"/>
</dbReference>
<dbReference type="SMART" id="SM00249">
    <property type="entry name" value="PHD"/>
    <property type="match status" value="1"/>
</dbReference>
<name>A0A8B6BNA0_MYTGA</name>
<dbReference type="AlphaFoldDB" id="A0A8B6BNA0"/>
<keyword evidence="7" id="KW-1185">Reference proteome</keyword>
<dbReference type="PANTHER" id="PTHR33395">
    <property type="entry name" value="TRANSCRIPTASE, PUTATIVE-RELATED-RELATED"/>
    <property type="match status" value="1"/>
</dbReference>
<dbReference type="InterPro" id="IPR011011">
    <property type="entry name" value="Znf_FYVE_PHD"/>
</dbReference>
<comment type="caution">
    <text evidence="6">The sequence shown here is derived from an EMBL/GenBank/DDBJ whole genome shotgun (WGS) entry which is preliminary data.</text>
</comment>
<dbReference type="GO" id="GO:0007508">
    <property type="term" value="P:larval heart development"/>
    <property type="evidence" value="ECO:0007669"/>
    <property type="project" value="TreeGrafter"/>
</dbReference>
<dbReference type="Gene3D" id="3.60.10.10">
    <property type="entry name" value="Endonuclease/exonuclease/phosphatase"/>
    <property type="match status" value="1"/>
</dbReference>
<dbReference type="GO" id="GO:0008270">
    <property type="term" value="F:zinc ion binding"/>
    <property type="evidence" value="ECO:0007669"/>
    <property type="project" value="UniProtKB-KW"/>
</dbReference>
<evidence type="ECO:0000256" key="3">
    <source>
        <dbReference type="ARBA" id="ARBA00022833"/>
    </source>
</evidence>
<organism evidence="6 7">
    <name type="scientific">Mytilus galloprovincialis</name>
    <name type="common">Mediterranean mussel</name>
    <dbReference type="NCBI Taxonomy" id="29158"/>
    <lineage>
        <taxon>Eukaryota</taxon>
        <taxon>Metazoa</taxon>
        <taxon>Spiralia</taxon>
        <taxon>Lophotrochozoa</taxon>
        <taxon>Mollusca</taxon>
        <taxon>Bivalvia</taxon>
        <taxon>Autobranchia</taxon>
        <taxon>Pteriomorphia</taxon>
        <taxon>Mytilida</taxon>
        <taxon>Mytiloidea</taxon>
        <taxon>Mytilidae</taxon>
        <taxon>Mytilinae</taxon>
        <taxon>Mytilus</taxon>
    </lineage>
</organism>
<dbReference type="InterPro" id="IPR001965">
    <property type="entry name" value="Znf_PHD"/>
</dbReference>
<protein>
    <recommendedName>
        <fullName evidence="5">PHD-type domain-containing protein</fullName>
    </recommendedName>
</protein>
<keyword evidence="3" id="KW-0862">Zinc</keyword>
<dbReference type="GO" id="GO:0031012">
    <property type="term" value="C:extracellular matrix"/>
    <property type="evidence" value="ECO:0007669"/>
    <property type="project" value="TreeGrafter"/>
</dbReference>
<keyword evidence="2 4" id="KW-0863">Zinc-finger</keyword>
<dbReference type="SUPFAM" id="SSF56219">
    <property type="entry name" value="DNase I-like"/>
    <property type="match status" value="1"/>
</dbReference>
<dbReference type="InterPro" id="IPR036691">
    <property type="entry name" value="Endo/exonu/phosph_ase_sf"/>
</dbReference>
<evidence type="ECO:0000256" key="4">
    <source>
        <dbReference type="PROSITE-ProRule" id="PRU00146"/>
    </source>
</evidence>